<dbReference type="EMBL" id="CACRXK020001637">
    <property type="protein sequence ID" value="CAB3990299.1"/>
    <property type="molecule type" value="Genomic_DNA"/>
</dbReference>
<organism evidence="1 2">
    <name type="scientific">Paramuricea clavata</name>
    <name type="common">Red gorgonian</name>
    <name type="synonym">Violescent sea-whip</name>
    <dbReference type="NCBI Taxonomy" id="317549"/>
    <lineage>
        <taxon>Eukaryota</taxon>
        <taxon>Metazoa</taxon>
        <taxon>Cnidaria</taxon>
        <taxon>Anthozoa</taxon>
        <taxon>Octocorallia</taxon>
        <taxon>Malacalcyonacea</taxon>
        <taxon>Plexauridae</taxon>
        <taxon>Paramuricea</taxon>
    </lineage>
</organism>
<accession>A0A6S7GKU7</accession>
<comment type="caution">
    <text evidence="1">The sequence shown here is derived from an EMBL/GenBank/DDBJ whole genome shotgun (WGS) entry which is preliminary data.</text>
</comment>
<protein>
    <submittedName>
        <fullName evidence="1">Uncharacterized protein</fullName>
    </submittedName>
</protein>
<proteinExistence type="predicted"/>
<evidence type="ECO:0000313" key="2">
    <source>
        <dbReference type="Proteomes" id="UP001152795"/>
    </source>
</evidence>
<keyword evidence="2" id="KW-1185">Reference proteome</keyword>
<dbReference type="OrthoDB" id="10221010at2759"/>
<reference evidence="1" key="1">
    <citation type="submission" date="2020-04" db="EMBL/GenBank/DDBJ databases">
        <authorList>
            <person name="Alioto T."/>
            <person name="Alioto T."/>
            <person name="Gomez Garrido J."/>
        </authorList>
    </citation>
    <scope>NUCLEOTIDE SEQUENCE</scope>
    <source>
        <strain evidence="1">A484AB</strain>
    </source>
</reference>
<evidence type="ECO:0000313" key="1">
    <source>
        <dbReference type="EMBL" id="CAB3990299.1"/>
    </source>
</evidence>
<dbReference type="Proteomes" id="UP001152795">
    <property type="component" value="Unassembled WGS sequence"/>
</dbReference>
<gene>
    <name evidence="1" type="ORF">PACLA_8A060731</name>
</gene>
<sequence length="185" mass="20545">MGDRKDFMNEVFDAGLITLGAVAASVVSKKFAGDSLGVPSSPKGILKLAIALGAGAVGVHYLQFKKLLPDDPFNKLNHSGYKGEMKRHNKALEKLAKAKEKWYESQVEKKNRIAILRQELVDAKSDMEVTNRALDSLRKAQEELILDKEPTIHDYYKPSSEKEEYQQITIGILGLGSGFIITRIL</sequence>
<dbReference type="AlphaFoldDB" id="A0A6S7GKU7"/>
<name>A0A6S7GKU7_PARCT</name>